<dbReference type="EMBL" id="NJBO01000004">
    <property type="protein sequence ID" value="TKJ43463.1"/>
    <property type="molecule type" value="Genomic_DNA"/>
</dbReference>
<evidence type="ECO:0000313" key="2">
    <source>
        <dbReference type="Proteomes" id="UP000317778"/>
    </source>
</evidence>
<reference evidence="1 2" key="1">
    <citation type="submission" date="2017-06" db="EMBL/GenBank/DDBJ databases">
        <title>Novel microbial phyla capable of carbon fixation and sulfur reduction in deep-sea sediments.</title>
        <authorList>
            <person name="Huang J."/>
            <person name="Baker B."/>
            <person name="Wang Y."/>
        </authorList>
    </citation>
    <scope>NUCLEOTIDE SEQUENCE [LARGE SCALE GENOMIC DNA]</scope>
    <source>
        <strain evidence="1">B3_TA06</strain>
    </source>
</reference>
<comment type="caution">
    <text evidence="1">The sequence shown here is derived from an EMBL/GenBank/DDBJ whole genome shotgun (WGS) entry which is preliminary data.</text>
</comment>
<name>A0A532V8C3_UNCT6</name>
<sequence length="192" mass="21270">MRSKDHEAEAIARALASLEERFGIDPGYFRSYHLFTRRNDVWCCSKEAGEAEFPQIVRRGLRIARVFEHSVKPTTNAVQLFGHLVKRNRVDLDERETKRFLAGQTQDIHLPEGEGCECVTGGVTGTGVISFEKGRKPQVVMRMPRRGTGGVTGTGVTDGFVVAFNKGFALGIGLLKGNKLKSQVPRSRRIIG</sequence>
<proteinExistence type="predicted"/>
<organism evidence="1 2">
    <name type="scientific">candidate division TA06 bacterium B3_TA06</name>
    <dbReference type="NCBI Taxonomy" id="2012487"/>
    <lineage>
        <taxon>Bacteria</taxon>
        <taxon>Bacteria division TA06</taxon>
    </lineage>
</organism>
<gene>
    <name evidence="1" type="ORF">CEE36_03765</name>
</gene>
<evidence type="ECO:0000313" key="1">
    <source>
        <dbReference type="EMBL" id="TKJ43463.1"/>
    </source>
</evidence>
<dbReference type="AlphaFoldDB" id="A0A532V8C3"/>
<protein>
    <submittedName>
        <fullName evidence="1">Uncharacterized protein</fullName>
    </submittedName>
</protein>
<dbReference type="Proteomes" id="UP000317778">
    <property type="component" value="Unassembled WGS sequence"/>
</dbReference>
<accession>A0A532V8C3</accession>